<dbReference type="SUPFAM" id="SSF56436">
    <property type="entry name" value="C-type lectin-like"/>
    <property type="match status" value="1"/>
</dbReference>
<accession>A0AAV4HU86</accession>
<reference evidence="1 2" key="1">
    <citation type="journal article" date="2021" name="Elife">
        <title>Chloroplast acquisition without the gene transfer in kleptoplastic sea slugs, Plakobranchus ocellatus.</title>
        <authorList>
            <person name="Maeda T."/>
            <person name="Takahashi S."/>
            <person name="Yoshida T."/>
            <person name="Shimamura S."/>
            <person name="Takaki Y."/>
            <person name="Nagai Y."/>
            <person name="Toyoda A."/>
            <person name="Suzuki Y."/>
            <person name="Arimoto A."/>
            <person name="Ishii H."/>
            <person name="Satoh N."/>
            <person name="Nishiyama T."/>
            <person name="Hasebe M."/>
            <person name="Maruyama T."/>
            <person name="Minagawa J."/>
            <person name="Obokata J."/>
            <person name="Shigenobu S."/>
        </authorList>
    </citation>
    <scope>NUCLEOTIDE SEQUENCE [LARGE SCALE GENOMIC DNA]</scope>
</reference>
<name>A0AAV4HU86_9GAST</name>
<proteinExistence type="predicted"/>
<evidence type="ECO:0000313" key="2">
    <source>
        <dbReference type="Proteomes" id="UP000762676"/>
    </source>
</evidence>
<organism evidence="1 2">
    <name type="scientific">Elysia marginata</name>
    <dbReference type="NCBI Taxonomy" id="1093978"/>
    <lineage>
        <taxon>Eukaryota</taxon>
        <taxon>Metazoa</taxon>
        <taxon>Spiralia</taxon>
        <taxon>Lophotrochozoa</taxon>
        <taxon>Mollusca</taxon>
        <taxon>Gastropoda</taxon>
        <taxon>Heterobranchia</taxon>
        <taxon>Euthyneura</taxon>
        <taxon>Panpulmonata</taxon>
        <taxon>Sacoglossa</taxon>
        <taxon>Placobranchoidea</taxon>
        <taxon>Plakobranchidae</taxon>
        <taxon>Elysia</taxon>
    </lineage>
</organism>
<dbReference type="CDD" id="cd00037">
    <property type="entry name" value="CLECT"/>
    <property type="match status" value="1"/>
</dbReference>
<protein>
    <submittedName>
        <fullName evidence="1">Type II antifreeze protein 2</fullName>
    </submittedName>
</protein>
<comment type="caution">
    <text evidence="1">The sequence shown here is derived from an EMBL/GenBank/DDBJ whole genome shotgun (WGS) entry which is preliminary data.</text>
</comment>
<sequence>MSGVWAQQGDECPENWYEHADRCYKFVQHPTPVQRARIECQQDSATLVKVHNAAEHAFIQKILVMKTIAG</sequence>
<evidence type="ECO:0000313" key="1">
    <source>
        <dbReference type="EMBL" id="GFS00266.1"/>
    </source>
</evidence>
<dbReference type="InterPro" id="IPR016186">
    <property type="entry name" value="C-type_lectin-like/link_sf"/>
</dbReference>
<gene>
    <name evidence="1" type="ORF">ElyMa_006394900</name>
</gene>
<dbReference type="InterPro" id="IPR016187">
    <property type="entry name" value="CTDL_fold"/>
</dbReference>
<dbReference type="AlphaFoldDB" id="A0AAV4HU86"/>
<keyword evidence="2" id="KW-1185">Reference proteome</keyword>
<dbReference type="Gene3D" id="3.10.100.10">
    <property type="entry name" value="Mannose-Binding Protein A, subunit A"/>
    <property type="match status" value="1"/>
</dbReference>
<dbReference type="EMBL" id="BMAT01012840">
    <property type="protein sequence ID" value="GFS00266.1"/>
    <property type="molecule type" value="Genomic_DNA"/>
</dbReference>
<dbReference type="Proteomes" id="UP000762676">
    <property type="component" value="Unassembled WGS sequence"/>
</dbReference>